<reference evidence="1 2" key="1">
    <citation type="submission" date="2014-04" db="EMBL/GenBank/DDBJ databases">
        <authorList>
            <consortium name="DOE Joint Genome Institute"/>
            <person name="Kuo A."/>
            <person name="Kohler A."/>
            <person name="Nagy L.G."/>
            <person name="Floudas D."/>
            <person name="Copeland A."/>
            <person name="Barry K.W."/>
            <person name="Cichocki N."/>
            <person name="Veneault-Fourrey C."/>
            <person name="LaButti K."/>
            <person name="Lindquist E.A."/>
            <person name="Lipzen A."/>
            <person name="Lundell T."/>
            <person name="Morin E."/>
            <person name="Murat C."/>
            <person name="Sun H."/>
            <person name="Tunlid A."/>
            <person name="Henrissat B."/>
            <person name="Grigoriev I.V."/>
            <person name="Hibbett D.S."/>
            <person name="Martin F."/>
            <person name="Nordberg H.P."/>
            <person name="Cantor M.N."/>
            <person name="Hua S.X."/>
        </authorList>
    </citation>
    <scope>NUCLEOTIDE SEQUENCE [LARGE SCALE GENOMIC DNA]</scope>
    <source>
        <strain evidence="1 2">Foug A</strain>
    </source>
</reference>
<dbReference type="InParanoid" id="A0A0C3A1W0"/>
<accession>A0A0C3A1W0</accession>
<organism evidence="1 2">
    <name type="scientific">Scleroderma citrinum Foug A</name>
    <dbReference type="NCBI Taxonomy" id="1036808"/>
    <lineage>
        <taxon>Eukaryota</taxon>
        <taxon>Fungi</taxon>
        <taxon>Dikarya</taxon>
        <taxon>Basidiomycota</taxon>
        <taxon>Agaricomycotina</taxon>
        <taxon>Agaricomycetes</taxon>
        <taxon>Agaricomycetidae</taxon>
        <taxon>Boletales</taxon>
        <taxon>Sclerodermatineae</taxon>
        <taxon>Sclerodermataceae</taxon>
        <taxon>Scleroderma</taxon>
    </lineage>
</organism>
<gene>
    <name evidence="1" type="ORF">SCLCIDRAFT_1112624</name>
</gene>
<evidence type="ECO:0000313" key="2">
    <source>
        <dbReference type="Proteomes" id="UP000053989"/>
    </source>
</evidence>
<evidence type="ECO:0000313" key="1">
    <source>
        <dbReference type="EMBL" id="KIM67628.1"/>
    </source>
</evidence>
<name>A0A0C3A1W0_9AGAM</name>
<dbReference type="HOGENOM" id="CLU_2575281_0_0_1"/>
<reference evidence="2" key="2">
    <citation type="submission" date="2015-01" db="EMBL/GenBank/DDBJ databases">
        <title>Evolutionary Origins and Diversification of the Mycorrhizal Mutualists.</title>
        <authorList>
            <consortium name="DOE Joint Genome Institute"/>
            <consortium name="Mycorrhizal Genomics Consortium"/>
            <person name="Kohler A."/>
            <person name="Kuo A."/>
            <person name="Nagy L.G."/>
            <person name="Floudas D."/>
            <person name="Copeland A."/>
            <person name="Barry K.W."/>
            <person name="Cichocki N."/>
            <person name="Veneault-Fourrey C."/>
            <person name="LaButti K."/>
            <person name="Lindquist E.A."/>
            <person name="Lipzen A."/>
            <person name="Lundell T."/>
            <person name="Morin E."/>
            <person name="Murat C."/>
            <person name="Riley R."/>
            <person name="Ohm R."/>
            <person name="Sun H."/>
            <person name="Tunlid A."/>
            <person name="Henrissat B."/>
            <person name="Grigoriev I.V."/>
            <person name="Hibbett D.S."/>
            <person name="Martin F."/>
        </authorList>
    </citation>
    <scope>NUCLEOTIDE SEQUENCE [LARGE SCALE GENOMIC DNA]</scope>
    <source>
        <strain evidence="2">Foug A</strain>
    </source>
</reference>
<sequence length="81" mass="8949">MFSLHCKLFKCTFSCKQGSALSEKRRYAQVIGCIMPIGAFMSLPGSNPSHIWPYLQSVIELGHSAGHRLRSKHSGSSMHVS</sequence>
<protein>
    <submittedName>
        <fullName evidence="1">Uncharacterized protein</fullName>
    </submittedName>
</protein>
<dbReference type="AlphaFoldDB" id="A0A0C3A1W0"/>
<proteinExistence type="predicted"/>
<dbReference type="Proteomes" id="UP000053989">
    <property type="component" value="Unassembled WGS sequence"/>
</dbReference>
<keyword evidence="2" id="KW-1185">Reference proteome</keyword>
<dbReference type="EMBL" id="KN822012">
    <property type="protein sequence ID" value="KIM67628.1"/>
    <property type="molecule type" value="Genomic_DNA"/>
</dbReference>